<name>A0A9D1M361_9PROT</name>
<reference evidence="2" key="1">
    <citation type="submission" date="2020-10" db="EMBL/GenBank/DDBJ databases">
        <authorList>
            <person name="Gilroy R."/>
        </authorList>
    </citation>
    <scope>NUCLEOTIDE SEQUENCE</scope>
    <source>
        <strain evidence="2">ChiW3-316</strain>
    </source>
</reference>
<evidence type="ECO:0000313" key="2">
    <source>
        <dbReference type="EMBL" id="HIU52749.1"/>
    </source>
</evidence>
<comment type="caution">
    <text evidence="2">The sequence shown here is derived from an EMBL/GenBank/DDBJ whole genome shotgun (WGS) entry which is preliminary data.</text>
</comment>
<dbReference type="PROSITE" id="PS51257">
    <property type="entry name" value="PROKAR_LIPOPROTEIN"/>
    <property type="match status" value="1"/>
</dbReference>
<protein>
    <recommendedName>
        <fullName evidence="4">Lipoprotein</fullName>
    </recommendedName>
</protein>
<proteinExistence type="predicted"/>
<accession>A0A9D1M361</accession>
<gene>
    <name evidence="2" type="ORF">IAD20_01555</name>
</gene>
<evidence type="ECO:0008006" key="4">
    <source>
        <dbReference type="Google" id="ProtNLM"/>
    </source>
</evidence>
<dbReference type="EMBL" id="DVNC01000015">
    <property type="protein sequence ID" value="HIU52749.1"/>
    <property type="molecule type" value="Genomic_DNA"/>
</dbReference>
<dbReference type="AlphaFoldDB" id="A0A9D1M361"/>
<evidence type="ECO:0000313" key="3">
    <source>
        <dbReference type="Proteomes" id="UP000824107"/>
    </source>
</evidence>
<sequence length="145" mass="15578">MKKIAVLSAFCLALSACTSLSHHEQNTIRSLNSYGISVDKPAGEWERPASPAGAGALNLLPGFGNFYLASGNGGDGGHYLYGFLNLLTWPISVVWGIPEAAIDAEIINERELVYYYTFDESGKEALKAKGLKLTASGRLVPLDEK</sequence>
<feature type="chain" id="PRO_5038767024" description="Lipoprotein" evidence="1">
    <location>
        <begin position="25"/>
        <end position="145"/>
    </location>
</feature>
<organism evidence="2 3">
    <name type="scientific">Candidatus Scatocola faecipullorum</name>
    <dbReference type="NCBI Taxonomy" id="2840917"/>
    <lineage>
        <taxon>Bacteria</taxon>
        <taxon>Pseudomonadati</taxon>
        <taxon>Pseudomonadota</taxon>
        <taxon>Alphaproteobacteria</taxon>
        <taxon>Rhodospirillales</taxon>
        <taxon>Rhodospirillaceae</taxon>
        <taxon>Rhodospirillaceae incertae sedis</taxon>
        <taxon>Candidatus Scatocola</taxon>
    </lineage>
</organism>
<feature type="signal peptide" evidence="1">
    <location>
        <begin position="1"/>
        <end position="24"/>
    </location>
</feature>
<evidence type="ECO:0000256" key="1">
    <source>
        <dbReference type="SAM" id="SignalP"/>
    </source>
</evidence>
<keyword evidence="1" id="KW-0732">Signal</keyword>
<reference evidence="2" key="2">
    <citation type="journal article" date="2021" name="PeerJ">
        <title>Extensive microbial diversity within the chicken gut microbiome revealed by metagenomics and culture.</title>
        <authorList>
            <person name="Gilroy R."/>
            <person name="Ravi A."/>
            <person name="Getino M."/>
            <person name="Pursley I."/>
            <person name="Horton D.L."/>
            <person name="Alikhan N.F."/>
            <person name="Baker D."/>
            <person name="Gharbi K."/>
            <person name="Hall N."/>
            <person name="Watson M."/>
            <person name="Adriaenssens E.M."/>
            <person name="Foster-Nyarko E."/>
            <person name="Jarju S."/>
            <person name="Secka A."/>
            <person name="Antonio M."/>
            <person name="Oren A."/>
            <person name="Chaudhuri R.R."/>
            <person name="La Ragione R."/>
            <person name="Hildebrand F."/>
            <person name="Pallen M.J."/>
        </authorList>
    </citation>
    <scope>NUCLEOTIDE SEQUENCE</scope>
    <source>
        <strain evidence="2">ChiW3-316</strain>
    </source>
</reference>
<dbReference type="Proteomes" id="UP000824107">
    <property type="component" value="Unassembled WGS sequence"/>
</dbReference>